<evidence type="ECO:0008006" key="4">
    <source>
        <dbReference type="Google" id="ProtNLM"/>
    </source>
</evidence>
<evidence type="ECO:0000313" key="2">
    <source>
        <dbReference type="EMBL" id="GFY71398.1"/>
    </source>
</evidence>
<keyword evidence="3" id="KW-1185">Reference proteome</keyword>
<feature type="transmembrane region" description="Helical" evidence="1">
    <location>
        <begin position="31"/>
        <end position="54"/>
    </location>
</feature>
<keyword evidence="1" id="KW-0472">Membrane</keyword>
<dbReference type="EMBL" id="BMAV01018793">
    <property type="protein sequence ID" value="GFY71398.1"/>
    <property type="molecule type" value="Genomic_DNA"/>
</dbReference>
<dbReference type="AlphaFoldDB" id="A0A8X6YIL3"/>
<sequence length="108" mass="12664">MNEIGGQFPIILGLEFYLSSSWRIYLEETGVLAIVRSALFWTLDIVYGGCWLLIPRSSSRREVRGGDTAYIRKVYFLTKVWIFFRRGLLVRRISSRIFLLFDQSEVCM</sequence>
<keyword evidence="1" id="KW-1133">Transmembrane helix</keyword>
<keyword evidence="1" id="KW-0812">Transmembrane</keyword>
<gene>
    <name evidence="2" type="ORF">TNIN_439811</name>
</gene>
<protein>
    <recommendedName>
        <fullName evidence="4">Transmembrane protein</fullName>
    </recommendedName>
</protein>
<dbReference type="Proteomes" id="UP000886998">
    <property type="component" value="Unassembled WGS sequence"/>
</dbReference>
<evidence type="ECO:0000313" key="3">
    <source>
        <dbReference type="Proteomes" id="UP000886998"/>
    </source>
</evidence>
<comment type="caution">
    <text evidence="2">The sequence shown here is derived from an EMBL/GenBank/DDBJ whole genome shotgun (WGS) entry which is preliminary data.</text>
</comment>
<organism evidence="2 3">
    <name type="scientific">Trichonephila inaurata madagascariensis</name>
    <dbReference type="NCBI Taxonomy" id="2747483"/>
    <lineage>
        <taxon>Eukaryota</taxon>
        <taxon>Metazoa</taxon>
        <taxon>Ecdysozoa</taxon>
        <taxon>Arthropoda</taxon>
        <taxon>Chelicerata</taxon>
        <taxon>Arachnida</taxon>
        <taxon>Araneae</taxon>
        <taxon>Araneomorphae</taxon>
        <taxon>Entelegynae</taxon>
        <taxon>Araneoidea</taxon>
        <taxon>Nephilidae</taxon>
        <taxon>Trichonephila</taxon>
        <taxon>Trichonephila inaurata</taxon>
    </lineage>
</organism>
<reference evidence="2" key="1">
    <citation type="submission" date="2020-08" db="EMBL/GenBank/DDBJ databases">
        <title>Multicomponent nature underlies the extraordinary mechanical properties of spider dragline silk.</title>
        <authorList>
            <person name="Kono N."/>
            <person name="Nakamura H."/>
            <person name="Mori M."/>
            <person name="Yoshida Y."/>
            <person name="Ohtoshi R."/>
            <person name="Malay A.D."/>
            <person name="Moran D.A.P."/>
            <person name="Tomita M."/>
            <person name="Numata K."/>
            <person name="Arakawa K."/>
        </authorList>
    </citation>
    <scope>NUCLEOTIDE SEQUENCE</scope>
</reference>
<name>A0A8X6YIL3_9ARAC</name>
<proteinExistence type="predicted"/>
<accession>A0A8X6YIL3</accession>
<evidence type="ECO:0000256" key="1">
    <source>
        <dbReference type="SAM" id="Phobius"/>
    </source>
</evidence>